<protein>
    <submittedName>
        <fullName evidence="1">Uncharacterized protein</fullName>
    </submittedName>
</protein>
<proteinExistence type="predicted"/>
<organism evidence="1">
    <name type="scientific">hydrothermal vent metagenome</name>
    <dbReference type="NCBI Taxonomy" id="652676"/>
    <lineage>
        <taxon>unclassified sequences</taxon>
        <taxon>metagenomes</taxon>
        <taxon>ecological metagenomes</taxon>
    </lineage>
</organism>
<dbReference type="SUPFAM" id="SSF69917">
    <property type="entry name" value="OMPT-like"/>
    <property type="match status" value="1"/>
</dbReference>
<gene>
    <name evidence="1" type="ORF">MNB_SUP05-SYMBIONT-5-602</name>
</gene>
<dbReference type="InterPro" id="IPR020080">
    <property type="entry name" value="OM_adhesin/peptidase_omptin"/>
</dbReference>
<reference evidence="1" key="1">
    <citation type="submission" date="2016-10" db="EMBL/GenBank/DDBJ databases">
        <authorList>
            <person name="de Groot N.N."/>
        </authorList>
    </citation>
    <scope>NUCLEOTIDE SEQUENCE</scope>
</reference>
<evidence type="ECO:0000313" key="1">
    <source>
        <dbReference type="EMBL" id="SFV87616.1"/>
    </source>
</evidence>
<dbReference type="GO" id="GO:0004190">
    <property type="term" value="F:aspartic-type endopeptidase activity"/>
    <property type="evidence" value="ECO:0007669"/>
    <property type="project" value="InterPro"/>
</dbReference>
<accession>A0A1W1E1L8</accession>
<dbReference type="AlphaFoldDB" id="A0A1W1E1L8"/>
<dbReference type="EMBL" id="FPHZ01000047">
    <property type="protein sequence ID" value="SFV87616.1"/>
    <property type="molecule type" value="Genomic_DNA"/>
</dbReference>
<sequence>MKKTILGFVALFFYSSLTLAQGFIFAEQHKGKSSYIVENGRLKSKLVFPFKFQAVGVGLNKTYHGIHYIFKAATLVKNIRTTGKDYDWENNQLTVFSSSDNDVKDFVSIGLEVAKDITDYSTIFANMQYRELDLLWSDTKQQNLVNNQALHLTGDTLGYEQKFYQLNLGISYQQSLSNNINLSIKPSVIFALVESVDRHFRRNFYTIQNNVANGYGIHIMLSRKIDKDSTLSLSFNQENYQDKHNQMKRYFTLAPSDSLSASYKYNTQKVGIFYQQQF</sequence>
<dbReference type="Gene3D" id="2.40.128.90">
    <property type="entry name" value="OMPT-like"/>
    <property type="match status" value="1"/>
</dbReference>
<dbReference type="InterPro" id="IPR053724">
    <property type="entry name" value="OMP_A26_sf"/>
</dbReference>
<name>A0A1W1E1L8_9ZZZZ</name>